<accession>A0A7J6LZH1</accession>
<evidence type="ECO:0000256" key="5">
    <source>
        <dbReference type="SAM" id="MobiDB-lite"/>
    </source>
</evidence>
<dbReference type="EMBL" id="JABAHT010000119">
    <property type="protein sequence ID" value="KAF4664350.1"/>
    <property type="molecule type" value="Genomic_DNA"/>
</dbReference>
<keyword evidence="2 6" id="KW-0812">Transmembrane</keyword>
<evidence type="ECO:0000256" key="2">
    <source>
        <dbReference type="ARBA" id="ARBA00022692"/>
    </source>
</evidence>
<feature type="transmembrane region" description="Helical" evidence="6">
    <location>
        <begin position="337"/>
        <end position="357"/>
    </location>
</feature>
<organism evidence="8 9">
    <name type="scientific">Perkinsus olseni</name>
    <name type="common">Perkinsus atlanticus</name>
    <dbReference type="NCBI Taxonomy" id="32597"/>
    <lineage>
        <taxon>Eukaryota</taxon>
        <taxon>Sar</taxon>
        <taxon>Alveolata</taxon>
        <taxon>Perkinsozoa</taxon>
        <taxon>Perkinsea</taxon>
        <taxon>Perkinsida</taxon>
        <taxon>Perkinsidae</taxon>
        <taxon>Perkinsus</taxon>
    </lineage>
</organism>
<feature type="region of interest" description="Disordered" evidence="5">
    <location>
        <begin position="1"/>
        <end position="21"/>
    </location>
</feature>
<sequence length="431" mass="46653">MASTTESPVYSPPSASGSMKAEHDEKKCSNLHAIVNVILAAIGLGVVSLPSIIARCGWVGGILLLLAAALVTDYLICKLNTAVNIHPSGTPIHTYEQLGRVCFGRVGQIVVVAVVHLTMTGVCSAMLLLLGQNTEKMLPQLSVKVWTCIWAALCTPLSWLRSFKEISYVSAVGLIGILGVFVIIAARGIDHGANRGDEVQHDVIRPDLLMWTVSFGNAVLSYQIANVTPTLIRDMRTPASFPKVVSLGLLIVFMVYVGLGASGYYGYGRSLIDDPIINSIAPAGSTLDAWGYALVVAILVMCFPHYLVMLLPIVASIEYAFHVDVMDTSWRSFTKRIVLRTLFVGFTLIVAIAVPSVEKLVDLLGVFTMVIIAMLLPAILYCRMRMLNEVSLKKIFTNHPLEMLVLTFLTLLAVVIMVVGGYAAIDSFQSP</sequence>
<dbReference type="PANTHER" id="PTHR22950:SF349">
    <property type="entry name" value="AMINO ACID TRANSPORTER TRANSMEMBRANE DOMAIN-CONTAINING PROTEIN"/>
    <property type="match status" value="1"/>
</dbReference>
<dbReference type="AlphaFoldDB" id="A0A7J6LZH1"/>
<feature type="transmembrane region" description="Helical" evidence="6">
    <location>
        <begin position="403"/>
        <end position="425"/>
    </location>
</feature>
<evidence type="ECO:0000313" key="9">
    <source>
        <dbReference type="Proteomes" id="UP000570595"/>
    </source>
</evidence>
<evidence type="ECO:0000256" key="1">
    <source>
        <dbReference type="ARBA" id="ARBA00004141"/>
    </source>
</evidence>
<name>A0A7J6LZH1_PEROL</name>
<protein>
    <recommendedName>
        <fullName evidence="7">Amino acid transporter transmembrane domain-containing protein</fullName>
    </recommendedName>
</protein>
<comment type="subcellular location">
    <subcellularLocation>
        <location evidence="1">Membrane</location>
        <topology evidence="1">Multi-pass membrane protein</topology>
    </subcellularLocation>
</comment>
<dbReference type="PANTHER" id="PTHR22950">
    <property type="entry name" value="AMINO ACID TRANSPORTER"/>
    <property type="match status" value="1"/>
</dbReference>
<gene>
    <name evidence="8" type="ORF">FOZ61_000896</name>
</gene>
<evidence type="ECO:0000256" key="3">
    <source>
        <dbReference type="ARBA" id="ARBA00022989"/>
    </source>
</evidence>
<evidence type="ECO:0000259" key="7">
    <source>
        <dbReference type="Pfam" id="PF01490"/>
    </source>
</evidence>
<feature type="transmembrane region" description="Helical" evidence="6">
    <location>
        <begin position="289"/>
        <end position="317"/>
    </location>
</feature>
<feature type="transmembrane region" description="Helical" evidence="6">
    <location>
        <begin position="167"/>
        <end position="189"/>
    </location>
</feature>
<evidence type="ECO:0000313" key="8">
    <source>
        <dbReference type="EMBL" id="KAF4664350.1"/>
    </source>
</evidence>
<keyword evidence="4 6" id="KW-0472">Membrane</keyword>
<dbReference type="Proteomes" id="UP000570595">
    <property type="component" value="Unassembled WGS sequence"/>
</dbReference>
<dbReference type="Pfam" id="PF01490">
    <property type="entry name" value="Aa_trans"/>
    <property type="match status" value="1"/>
</dbReference>
<feature type="transmembrane region" description="Helical" evidence="6">
    <location>
        <begin position="363"/>
        <end position="382"/>
    </location>
</feature>
<feature type="transmembrane region" description="Helical" evidence="6">
    <location>
        <begin position="58"/>
        <end position="76"/>
    </location>
</feature>
<dbReference type="OrthoDB" id="655540at2759"/>
<dbReference type="InterPro" id="IPR013057">
    <property type="entry name" value="AA_transpt_TM"/>
</dbReference>
<feature type="compositionally biased region" description="Polar residues" evidence="5">
    <location>
        <begin position="1"/>
        <end position="17"/>
    </location>
</feature>
<feature type="transmembrane region" description="Helical" evidence="6">
    <location>
        <begin position="33"/>
        <end position="52"/>
    </location>
</feature>
<dbReference type="GO" id="GO:0005774">
    <property type="term" value="C:vacuolar membrane"/>
    <property type="evidence" value="ECO:0007669"/>
    <property type="project" value="TreeGrafter"/>
</dbReference>
<feature type="transmembrane region" description="Helical" evidence="6">
    <location>
        <begin position="109"/>
        <end position="131"/>
    </location>
</feature>
<feature type="transmembrane region" description="Helical" evidence="6">
    <location>
        <begin position="209"/>
        <end position="232"/>
    </location>
</feature>
<evidence type="ECO:0000256" key="4">
    <source>
        <dbReference type="ARBA" id="ARBA00023136"/>
    </source>
</evidence>
<dbReference type="Gene3D" id="1.20.1740.10">
    <property type="entry name" value="Amino acid/polyamine transporter I"/>
    <property type="match status" value="1"/>
</dbReference>
<comment type="caution">
    <text evidence="8">The sequence shown here is derived from an EMBL/GenBank/DDBJ whole genome shotgun (WGS) entry which is preliminary data.</text>
</comment>
<feature type="transmembrane region" description="Helical" evidence="6">
    <location>
        <begin position="143"/>
        <end position="160"/>
    </location>
</feature>
<feature type="transmembrane region" description="Helical" evidence="6">
    <location>
        <begin position="244"/>
        <end position="265"/>
    </location>
</feature>
<keyword evidence="3 6" id="KW-1133">Transmembrane helix</keyword>
<proteinExistence type="predicted"/>
<evidence type="ECO:0000256" key="6">
    <source>
        <dbReference type="SAM" id="Phobius"/>
    </source>
</evidence>
<feature type="domain" description="Amino acid transporter transmembrane" evidence="7">
    <location>
        <begin position="27"/>
        <end position="417"/>
    </location>
</feature>
<reference evidence="8 9" key="1">
    <citation type="submission" date="2020-04" db="EMBL/GenBank/DDBJ databases">
        <title>Perkinsus olseni comparative genomics.</title>
        <authorList>
            <person name="Bogema D.R."/>
        </authorList>
    </citation>
    <scope>NUCLEOTIDE SEQUENCE [LARGE SCALE GENOMIC DNA]</scope>
    <source>
        <strain evidence="8">ATCC PRA-179</strain>
    </source>
</reference>
<dbReference type="GO" id="GO:0015179">
    <property type="term" value="F:L-amino acid transmembrane transporter activity"/>
    <property type="evidence" value="ECO:0007669"/>
    <property type="project" value="TreeGrafter"/>
</dbReference>